<feature type="transmembrane region" description="Helical" evidence="1">
    <location>
        <begin position="166"/>
        <end position="187"/>
    </location>
</feature>
<reference evidence="3 4" key="1">
    <citation type="submission" date="2018-08" db="EMBL/GenBank/DDBJ databases">
        <title>The multiple taxonomic identification of Sphingomonas gilva.</title>
        <authorList>
            <person name="Zhu D."/>
            <person name="Zheng S."/>
        </authorList>
    </citation>
    <scope>NUCLEOTIDE SEQUENCE [LARGE SCALE GENOMIC DNA]</scope>
    <source>
        <strain evidence="3 4">ZDH117</strain>
    </source>
</reference>
<dbReference type="OrthoDB" id="9801622at2"/>
<dbReference type="RefSeq" id="WP_118862982.1">
    <property type="nucleotide sequence ID" value="NZ_QWLV01000001.1"/>
</dbReference>
<dbReference type="Proteomes" id="UP000266693">
    <property type="component" value="Unassembled WGS sequence"/>
</dbReference>
<keyword evidence="4" id="KW-1185">Reference proteome</keyword>
<keyword evidence="1" id="KW-0472">Membrane</keyword>
<dbReference type="AlphaFoldDB" id="A0A396RSB4"/>
<dbReference type="SMART" id="SM00014">
    <property type="entry name" value="acidPPc"/>
    <property type="match status" value="1"/>
</dbReference>
<dbReference type="PANTHER" id="PTHR14969:SF13">
    <property type="entry name" value="AT30094P"/>
    <property type="match status" value="1"/>
</dbReference>
<feature type="transmembrane region" description="Helical" evidence="1">
    <location>
        <begin position="70"/>
        <end position="86"/>
    </location>
</feature>
<dbReference type="Pfam" id="PF01569">
    <property type="entry name" value="PAP2"/>
    <property type="match status" value="1"/>
</dbReference>
<dbReference type="Gene3D" id="1.20.144.10">
    <property type="entry name" value="Phosphatidic acid phosphatase type 2/haloperoxidase"/>
    <property type="match status" value="2"/>
</dbReference>
<feature type="domain" description="Phosphatidic acid phosphatase type 2/haloperoxidase" evidence="2">
    <location>
        <begin position="92"/>
        <end position="208"/>
    </location>
</feature>
<dbReference type="InterPro" id="IPR000326">
    <property type="entry name" value="PAP2/HPO"/>
</dbReference>
<feature type="transmembrane region" description="Helical" evidence="1">
    <location>
        <begin position="12"/>
        <end position="32"/>
    </location>
</feature>
<evidence type="ECO:0000256" key="1">
    <source>
        <dbReference type="SAM" id="Phobius"/>
    </source>
</evidence>
<keyword evidence="1" id="KW-1133">Transmembrane helix</keyword>
<accession>A0A396RSB4</accession>
<sequence length="222" mass="24205">MTRLPADPVIRRLLLIGSLCWLAAAIVIALAWTGVIVGADRWAIERLRPSAEAMPLATEAMRWATWLGDWPRRLAIAGAFFAYLVWRRFGRAASYILYTTLGIWALNAWALKPMFGRARPDGAGELVAVGASHALPSGHAANAAAVFTAIALVASVIWWRRMQRRAIWSAAAIAILLVGVSRVWLAAHWPSDVAAGWLVGLGWALLLAALLKPVKARESSRR</sequence>
<proteinExistence type="predicted"/>
<dbReference type="SUPFAM" id="SSF48317">
    <property type="entry name" value="Acid phosphatase/Vanadium-dependent haloperoxidase"/>
    <property type="match status" value="1"/>
</dbReference>
<organism evidence="3 4">
    <name type="scientific">Sphingomonas gilva</name>
    <dbReference type="NCBI Taxonomy" id="2305907"/>
    <lineage>
        <taxon>Bacteria</taxon>
        <taxon>Pseudomonadati</taxon>
        <taxon>Pseudomonadota</taxon>
        <taxon>Alphaproteobacteria</taxon>
        <taxon>Sphingomonadales</taxon>
        <taxon>Sphingomonadaceae</taxon>
        <taxon>Sphingomonas</taxon>
    </lineage>
</organism>
<dbReference type="PANTHER" id="PTHR14969">
    <property type="entry name" value="SPHINGOSINE-1-PHOSPHATE PHOSPHOHYDROLASE"/>
    <property type="match status" value="1"/>
</dbReference>
<comment type="caution">
    <text evidence="3">The sequence shown here is derived from an EMBL/GenBank/DDBJ whole genome shotgun (WGS) entry which is preliminary data.</text>
</comment>
<gene>
    <name evidence="3" type="ORF">D1610_03515</name>
</gene>
<evidence type="ECO:0000313" key="4">
    <source>
        <dbReference type="Proteomes" id="UP000266693"/>
    </source>
</evidence>
<dbReference type="EMBL" id="QWLV01000001">
    <property type="protein sequence ID" value="RHW19478.1"/>
    <property type="molecule type" value="Genomic_DNA"/>
</dbReference>
<feature type="transmembrane region" description="Helical" evidence="1">
    <location>
        <begin position="193"/>
        <end position="211"/>
    </location>
</feature>
<dbReference type="CDD" id="cd03392">
    <property type="entry name" value="PAP2_like_2"/>
    <property type="match status" value="1"/>
</dbReference>
<name>A0A396RSB4_9SPHN</name>
<evidence type="ECO:0000259" key="2">
    <source>
        <dbReference type="SMART" id="SM00014"/>
    </source>
</evidence>
<evidence type="ECO:0000313" key="3">
    <source>
        <dbReference type="EMBL" id="RHW19478.1"/>
    </source>
</evidence>
<feature type="transmembrane region" description="Helical" evidence="1">
    <location>
        <begin position="93"/>
        <end position="111"/>
    </location>
</feature>
<dbReference type="InterPro" id="IPR036938">
    <property type="entry name" value="PAP2/HPO_sf"/>
</dbReference>
<keyword evidence="1" id="KW-0812">Transmembrane</keyword>
<protein>
    <submittedName>
        <fullName evidence="3">PAP2 family protein</fullName>
    </submittedName>
</protein>
<feature type="transmembrane region" description="Helical" evidence="1">
    <location>
        <begin position="140"/>
        <end position="159"/>
    </location>
</feature>